<protein>
    <recommendedName>
        <fullName evidence="9">CDP-alcohol phosphatidyltransferase</fullName>
    </recommendedName>
</protein>
<gene>
    <name evidence="7" type="ORF">CTEN210_15403</name>
</gene>
<dbReference type="GO" id="GO:0008654">
    <property type="term" value="P:phospholipid biosynthetic process"/>
    <property type="evidence" value="ECO:0007669"/>
    <property type="project" value="InterPro"/>
</dbReference>
<dbReference type="InterPro" id="IPR000462">
    <property type="entry name" value="CDP-OH_P_trans"/>
</dbReference>
<feature type="transmembrane region" description="Helical" evidence="6">
    <location>
        <begin position="251"/>
        <end position="272"/>
    </location>
</feature>
<dbReference type="InterPro" id="IPR043130">
    <property type="entry name" value="CDP-OH_PTrfase_TM_dom"/>
</dbReference>
<keyword evidence="3 5" id="KW-0808">Transferase</keyword>
<feature type="transmembrane region" description="Helical" evidence="6">
    <location>
        <begin position="284"/>
        <end position="305"/>
    </location>
</feature>
<evidence type="ECO:0000256" key="2">
    <source>
        <dbReference type="ARBA" id="ARBA00010441"/>
    </source>
</evidence>
<keyword evidence="8" id="KW-1185">Reference proteome</keyword>
<dbReference type="Pfam" id="PF01066">
    <property type="entry name" value="CDP-OH_P_transf"/>
    <property type="match status" value="1"/>
</dbReference>
<dbReference type="Gene3D" id="1.20.120.1760">
    <property type="match status" value="1"/>
</dbReference>
<evidence type="ECO:0008006" key="9">
    <source>
        <dbReference type="Google" id="ProtNLM"/>
    </source>
</evidence>
<reference evidence="7 8" key="1">
    <citation type="journal article" date="2021" name="Sci. Rep.">
        <title>The genome of the diatom Chaetoceros tenuissimus carries an ancient integrated fragment of an extant virus.</title>
        <authorList>
            <person name="Hongo Y."/>
            <person name="Kimura K."/>
            <person name="Takaki Y."/>
            <person name="Yoshida Y."/>
            <person name="Baba S."/>
            <person name="Kobayashi G."/>
            <person name="Nagasaki K."/>
            <person name="Hano T."/>
            <person name="Tomaru Y."/>
        </authorList>
    </citation>
    <scope>NUCLEOTIDE SEQUENCE [LARGE SCALE GENOMIC DNA]</scope>
    <source>
        <strain evidence="7 8">NIES-3715</strain>
    </source>
</reference>
<evidence type="ECO:0000313" key="8">
    <source>
        <dbReference type="Proteomes" id="UP001054902"/>
    </source>
</evidence>
<dbReference type="Proteomes" id="UP001054902">
    <property type="component" value="Unassembled WGS sequence"/>
</dbReference>
<feature type="transmembrane region" description="Helical" evidence="6">
    <location>
        <begin position="102"/>
        <end position="121"/>
    </location>
</feature>
<keyword evidence="6" id="KW-1133">Transmembrane helix</keyword>
<accession>A0AAD3D7L9</accession>
<proteinExistence type="inferred from homology"/>
<comment type="subcellular location">
    <subcellularLocation>
        <location evidence="1">Membrane</location>
    </subcellularLocation>
</comment>
<dbReference type="AlphaFoldDB" id="A0AAD3D7L9"/>
<name>A0AAD3D7L9_9STRA</name>
<evidence type="ECO:0000256" key="6">
    <source>
        <dbReference type="SAM" id="Phobius"/>
    </source>
</evidence>
<keyword evidence="4 6" id="KW-0472">Membrane</keyword>
<evidence type="ECO:0000256" key="4">
    <source>
        <dbReference type="ARBA" id="ARBA00023136"/>
    </source>
</evidence>
<organism evidence="7 8">
    <name type="scientific">Chaetoceros tenuissimus</name>
    <dbReference type="NCBI Taxonomy" id="426638"/>
    <lineage>
        <taxon>Eukaryota</taxon>
        <taxon>Sar</taxon>
        <taxon>Stramenopiles</taxon>
        <taxon>Ochrophyta</taxon>
        <taxon>Bacillariophyta</taxon>
        <taxon>Coscinodiscophyceae</taxon>
        <taxon>Chaetocerotophycidae</taxon>
        <taxon>Chaetocerotales</taxon>
        <taxon>Chaetocerotaceae</taxon>
        <taxon>Chaetoceros</taxon>
    </lineage>
</organism>
<dbReference type="PANTHER" id="PTHR10414:SF37">
    <property type="entry name" value="BB IN A BOXCAR, ISOFORM C"/>
    <property type="match status" value="1"/>
</dbReference>
<comment type="caution">
    <text evidence="7">The sequence shown here is derived from an EMBL/GenBank/DDBJ whole genome shotgun (WGS) entry which is preliminary data.</text>
</comment>
<sequence length="423" mass="48085">MCAPSSKTGVDGTLMHTWLHEAPTSNNNTGALTDDGLENIAAHKYKAGHYTFFDNYFNPHWTKLTELLPMSLAPNMVTCMGGFHCLLAYLILWYHAPQYDNAVPDWVIFFCGYCNIAYYTFDCMDGKQARRTGASSPLGQLFDHGFDCICNLAHISTIAGYLMIGRTGWFMALQASVFFTFFMAQWEEYYTGELPHAVGNFGVTELNYGLGILAILNGILDREIFWRREMVNILPSAVIDLFPQDVATMKLKYFCLSIWFALIVFMIIDSAVRVALNEKVKKNGLIFSALTRLLSPAMVLLAPFILPEHIMENETRYISICTGLLCSFLTKKMIVFSMAKMTYAVIQKEALVYFATFLWIRYDTNITEEGATLLIAILCVWYSSRMTLWASKAVNQICERLDIYCFTIKEKVLDDPDAYKKVQ</sequence>
<keyword evidence="6" id="KW-0812">Transmembrane</keyword>
<dbReference type="InterPro" id="IPR048254">
    <property type="entry name" value="CDP_ALCOHOL_P_TRANSF_CS"/>
</dbReference>
<dbReference type="GO" id="GO:0016020">
    <property type="term" value="C:membrane"/>
    <property type="evidence" value="ECO:0007669"/>
    <property type="project" value="UniProtKB-SubCell"/>
</dbReference>
<dbReference type="InterPro" id="IPR014472">
    <property type="entry name" value="CHOPT"/>
</dbReference>
<feature type="transmembrane region" description="Helical" evidence="6">
    <location>
        <begin position="168"/>
        <end position="186"/>
    </location>
</feature>
<dbReference type="PANTHER" id="PTHR10414">
    <property type="entry name" value="ETHANOLAMINEPHOSPHOTRANSFERASE"/>
    <property type="match status" value="1"/>
</dbReference>
<evidence type="ECO:0000256" key="5">
    <source>
        <dbReference type="RuleBase" id="RU003750"/>
    </source>
</evidence>
<evidence type="ECO:0000256" key="1">
    <source>
        <dbReference type="ARBA" id="ARBA00004370"/>
    </source>
</evidence>
<feature type="transmembrane region" description="Helical" evidence="6">
    <location>
        <begin position="72"/>
        <end position="96"/>
    </location>
</feature>
<comment type="similarity">
    <text evidence="2 5">Belongs to the CDP-alcohol phosphatidyltransferase class-I family.</text>
</comment>
<dbReference type="EMBL" id="BLLK01000062">
    <property type="protein sequence ID" value="GFH58927.1"/>
    <property type="molecule type" value="Genomic_DNA"/>
</dbReference>
<evidence type="ECO:0000256" key="3">
    <source>
        <dbReference type="ARBA" id="ARBA00022679"/>
    </source>
</evidence>
<dbReference type="GO" id="GO:0016780">
    <property type="term" value="F:phosphotransferase activity, for other substituted phosphate groups"/>
    <property type="evidence" value="ECO:0007669"/>
    <property type="project" value="InterPro"/>
</dbReference>
<dbReference type="PROSITE" id="PS00379">
    <property type="entry name" value="CDP_ALCOHOL_P_TRANSF"/>
    <property type="match status" value="1"/>
</dbReference>
<evidence type="ECO:0000313" key="7">
    <source>
        <dbReference type="EMBL" id="GFH58927.1"/>
    </source>
</evidence>
<dbReference type="PIRSF" id="PIRSF015665">
    <property type="entry name" value="CHOPT"/>
    <property type="match status" value="1"/>
</dbReference>